<dbReference type="OrthoDB" id="46988at2759"/>
<comment type="function">
    <text evidence="14">Catalyzes the third of the four reactions of the long-chain fatty acids elongation cycle. This endoplasmic reticulum-bound enzymatic process, allows the addition of two carbons to the chain of long- and very long-chain fatty acids/VLCFAs per cycle. This enzyme catalyzes the dehydration of the 3-hydroxyacyl-CoA intermediate into trans-2,3-enoyl-CoA, within each cycle of fatty acid elongation. Thereby, it participates to the production of VLCFAs of different chain lengths that are involved in multiple biological processes as precursors of membrane lipids and lipid mediators.</text>
</comment>
<dbReference type="EMBL" id="CACVKT020006249">
    <property type="protein sequence ID" value="CAC5400588.1"/>
    <property type="molecule type" value="Genomic_DNA"/>
</dbReference>
<evidence type="ECO:0000256" key="7">
    <source>
        <dbReference type="ARBA" id="ARBA00022832"/>
    </source>
</evidence>
<dbReference type="Proteomes" id="UP000507470">
    <property type="component" value="Unassembled WGS sequence"/>
</dbReference>
<proteinExistence type="inferred from homology"/>
<feature type="transmembrane region" description="Helical" evidence="14">
    <location>
        <begin position="56"/>
        <end position="76"/>
    </location>
</feature>
<keyword evidence="10 14" id="KW-0472">Membrane</keyword>
<dbReference type="GO" id="GO:0030148">
    <property type="term" value="P:sphingolipid biosynthetic process"/>
    <property type="evidence" value="ECO:0007669"/>
    <property type="project" value="TreeGrafter"/>
</dbReference>
<dbReference type="EC" id="4.2.1.134" evidence="4 14"/>
<keyword evidence="16" id="KW-1185">Reference proteome</keyword>
<evidence type="ECO:0000256" key="13">
    <source>
        <dbReference type="ARBA" id="ARBA00036671"/>
    </source>
</evidence>
<protein>
    <recommendedName>
        <fullName evidence="4 14">Very-long-chain (3R)-3-hydroxyacyl-CoA dehydratase</fullName>
        <ecNumber evidence="4 14">4.2.1.134</ecNumber>
    </recommendedName>
</protein>
<keyword evidence="6 14" id="KW-0812">Transmembrane</keyword>
<comment type="similarity">
    <text evidence="3 14">Belongs to the very long-chain fatty acids dehydratase HACD family.</text>
</comment>
<dbReference type="PANTHER" id="PTHR11035:SF3">
    <property type="entry name" value="VERY-LONG-CHAIN (3R)-3-HYDROXYACYL-COA DEHYDRATASE"/>
    <property type="match status" value="1"/>
</dbReference>
<sequence length="230" mass="26068">MESKGRPASENQKNSLVTAYLVAYNVAQVLGWSALGILLINHLVKKGSYVGLFGDVSILLYIFQTAAVLEVLNCAVGFVKSNVVLTGFQVFSRVFLTWGIAYSVPSVQNNVGVCMFISAWTLTEVIRYSFYLFALIGEVPYIIQWCRYTFFIILYPLGSCGELLSIYGSLNEVAEKKLYYLELPNRANIAFNFYYYLIFTMLMYIPIFPQLYLHMVAQRKKVIGGRPKSD</sequence>
<evidence type="ECO:0000256" key="1">
    <source>
        <dbReference type="ARBA" id="ARBA00004141"/>
    </source>
</evidence>
<keyword evidence="11 14" id="KW-0275">Fatty acid biosynthesis</keyword>
<reference evidence="15 16" key="1">
    <citation type="submission" date="2020-06" db="EMBL/GenBank/DDBJ databases">
        <authorList>
            <person name="Li R."/>
            <person name="Bekaert M."/>
        </authorList>
    </citation>
    <scope>NUCLEOTIDE SEQUENCE [LARGE SCALE GENOMIC DNA]</scope>
    <source>
        <strain evidence="16">wild</strain>
    </source>
</reference>
<keyword evidence="5 14" id="KW-0444">Lipid biosynthesis</keyword>
<keyword evidence="12 14" id="KW-0456">Lyase</keyword>
<evidence type="ECO:0000256" key="14">
    <source>
        <dbReference type="RuleBase" id="RU363109"/>
    </source>
</evidence>
<evidence type="ECO:0000256" key="3">
    <source>
        <dbReference type="ARBA" id="ARBA00007811"/>
    </source>
</evidence>
<comment type="subcellular location">
    <subcellularLocation>
        <location evidence="14">Endoplasmic reticulum membrane</location>
        <topology evidence="14">Multi-pass membrane protein</topology>
    </subcellularLocation>
    <subcellularLocation>
        <location evidence="1">Membrane</location>
        <topology evidence="1">Multi-pass membrane protein</topology>
    </subcellularLocation>
</comment>
<feature type="transmembrane region" description="Helical" evidence="14">
    <location>
        <begin position="125"/>
        <end position="143"/>
    </location>
</feature>
<dbReference type="UniPathway" id="UPA00094"/>
<evidence type="ECO:0000256" key="2">
    <source>
        <dbReference type="ARBA" id="ARBA00005194"/>
    </source>
</evidence>
<dbReference type="InterPro" id="IPR007482">
    <property type="entry name" value="Tyr_Pase-like_PTPLA"/>
</dbReference>
<evidence type="ECO:0000313" key="16">
    <source>
        <dbReference type="Proteomes" id="UP000507470"/>
    </source>
</evidence>
<evidence type="ECO:0000256" key="4">
    <source>
        <dbReference type="ARBA" id="ARBA00013122"/>
    </source>
</evidence>
<dbReference type="PANTHER" id="PTHR11035">
    <property type="entry name" value="VERY-LONG-CHAIN (3R)-3-HYDROXYACYL-COA DEHYDRATASE"/>
    <property type="match status" value="1"/>
</dbReference>
<keyword evidence="14" id="KW-0256">Endoplasmic reticulum</keyword>
<dbReference type="GO" id="GO:0042761">
    <property type="term" value="P:very long-chain fatty acid biosynthetic process"/>
    <property type="evidence" value="ECO:0007669"/>
    <property type="project" value="TreeGrafter"/>
</dbReference>
<comment type="catalytic activity">
    <reaction evidence="13 14">
        <text>a very-long-chain (3R)-3-hydroxyacyl-CoA = a very-long-chain (2E)-enoyl-CoA + H2O</text>
        <dbReference type="Rhea" id="RHEA:45812"/>
        <dbReference type="ChEBI" id="CHEBI:15377"/>
        <dbReference type="ChEBI" id="CHEBI:83728"/>
        <dbReference type="ChEBI" id="CHEBI:85440"/>
        <dbReference type="EC" id="4.2.1.134"/>
    </reaction>
</comment>
<evidence type="ECO:0000256" key="12">
    <source>
        <dbReference type="ARBA" id="ARBA00023239"/>
    </source>
</evidence>
<dbReference type="AlphaFoldDB" id="A0A6J8CVP0"/>
<accession>A0A6J8CVP0</accession>
<evidence type="ECO:0000256" key="6">
    <source>
        <dbReference type="ARBA" id="ARBA00022692"/>
    </source>
</evidence>
<dbReference type="GO" id="GO:0102158">
    <property type="term" value="F:very-long-chain (3R)-3-hydroxyacyl-CoA dehydratase activity"/>
    <property type="evidence" value="ECO:0007669"/>
    <property type="project" value="UniProtKB-EC"/>
</dbReference>
<evidence type="ECO:0000313" key="15">
    <source>
        <dbReference type="EMBL" id="CAC5400588.1"/>
    </source>
</evidence>
<feature type="transmembrane region" description="Helical" evidence="14">
    <location>
        <begin position="193"/>
        <end position="213"/>
    </location>
</feature>
<name>A0A6J8CVP0_MYTCO</name>
<dbReference type="Pfam" id="PF04387">
    <property type="entry name" value="PTPLA"/>
    <property type="match status" value="1"/>
</dbReference>
<organism evidence="15 16">
    <name type="scientific">Mytilus coruscus</name>
    <name type="common">Sea mussel</name>
    <dbReference type="NCBI Taxonomy" id="42192"/>
    <lineage>
        <taxon>Eukaryota</taxon>
        <taxon>Metazoa</taxon>
        <taxon>Spiralia</taxon>
        <taxon>Lophotrochozoa</taxon>
        <taxon>Mollusca</taxon>
        <taxon>Bivalvia</taxon>
        <taxon>Autobranchia</taxon>
        <taxon>Pteriomorphia</taxon>
        <taxon>Mytilida</taxon>
        <taxon>Mytiloidea</taxon>
        <taxon>Mytilidae</taxon>
        <taxon>Mytilinae</taxon>
        <taxon>Mytilus</taxon>
    </lineage>
</organism>
<keyword evidence="7 14" id="KW-0276">Fatty acid metabolism</keyword>
<evidence type="ECO:0000256" key="8">
    <source>
        <dbReference type="ARBA" id="ARBA00022989"/>
    </source>
</evidence>
<feature type="transmembrane region" description="Helical" evidence="14">
    <location>
        <begin position="150"/>
        <end position="170"/>
    </location>
</feature>
<gene>
    <name evidence="15" type="ORF">MCOR_34758</name>
</gene>
<keyword evidence="8 14" id="KW-1133">Transmembrane helix</keyword>
<comment type="pathway">
    <text evidence="2 14">Lipid metabolism; fatty acid biosynthesis.</text>
</comment>
<evidence type="ECO:0000256" key="5">
    <source>
        <dbReference type="ARBA" id="ARBA00022516"/>
    </source>
</evidence>
<dbReference type="GO" id="GO:0005789">
    <property type="term" value="C:endoplasmic reticulum membrane"/>
    <property type="evidence" value="ECO:0007669"/>
    <property type="project" value="UniProtKB-SubCell"/>
</dbReference>
<evidence type="ECO:0000256" key="10">
    <source>
        <dbReference type="ARBA" id="ARBA00023136"/>
    </source>
</evidence>
<feature type="transmembrane region" description="Helical" evidence="14">
    <location>
        <begin position="21"/>
        <end position="44"/>
    </location>
</feature>
<evidence type="ECO:0000256" key="11">
    <source>
        <dbReference type="ARBA" id="ARBA00023160"/>
    </source>
</evidence>
<evidence type="ECO:0000256" key="9">
    <source>
        <dbReference type="ARBA" id="ARBA00023098"/>
    </source>
</evidence>
<keyword evidence="9 14" id="KW-0443">Lipid metabolism</keyword>
<dbReference type="GO" id="GO:0030497">
    <property type="term" value="P:fatty acid elongation"/>
    <property type="evidence" value="ECO:0007669"/>
    <property type="project" value="TreeGrafter"/>
</dbReference>